<evidence type="ECO:0000313" key="1">
    <source>
        <dbReference type="EMBL" id="MBC1403213.1"/>
    </source>
</evidence>
<dbReference type="EMBL" id="JAARPT010000016">
    <property type="protein sequence ID" value="MBC1403213.1"/>
    <property type="molecule type" value="Genomic_DNA"/>
</dbReference>
<sequence length="31" mass="3761">MHQISISRKCIGRLLRTQGLYIKGKRRKYQK</sequence>
<reference evidence="3 4" key="1">
    <citation type="submission" date="2020-03" db="EMBL/GenBank/DDBJ databases">
        <title>Soil Listeria distribution.</title>
        <authorList>
            <person name="Liao J."/>
            <person name="Wiedmann M."/>
        </authorList>
    </citation>
    <scope>NUCLEOTIDE SEQUENCE [LARGE SCALE GENOMIC DNA]</scope>
    <source>
        <strain evidence="2 4">FSL L7-1299</strain>
        <strain evidence="1 3">FSL L7-1658</strain>
    </source>
</reference>
<accession>A0A841YSX8</accession>
<evidence type="ECO:0000313" key="3">
    <source>
        <dbReference type="Proteomes" id="UP000544413"/>
    </source>
</evidence>
<gene>
    <name evidence="1" type="ORF">HB836_16605</name>
    <name evidence="2" type="ORF">HB904_18145</name>
</gene>
<dbReference type="EMBL" id="JAARSH010000020">
    <property type="protein sequence ID" value="MBC1618099.1"/>
    <property type="molecule type" value="Genomic_DNA"/>
</dbReference>
<evidence type="ECO:0000313" key="4">
    <source>
        <dbReference type="Proteomes" id="UP000574104"/>
    </source>
</evidence>
<dbReference type="Proteomes" id="UP000574104">
    <property type="component" value="Unassembled WGS sequence"/>
</dbReference>
<proteinExistence type="predicted"/>
<evidence type="ECO:0000313" key="2">
    <source>
        <dbReference type="EMBL" id="MBC1618099.1"/>
    </source>
</evidence>
<dbReference type="Proteomes" id="UP000544413">
    <property type="component" value="Unassembled WGS sequence"/>
</dbReference>
<protein>
    <submittedName>
        <fullName evidence="1">Uncharacterized protein</fullName>
    </submittedName>
</protein>
<name>A0A841YSX8_9LIST</name>
<comment type="caution">
    <text evidence="1">The sequence shown here is derived from an EMBL/GenBank/DDBJ whole genome shotgun (WGS) entry which is preliminary data.</text>
</comment>
<organism evidence="1 3">
    <name type="scientific">Listeria booriae</name>
    <dbReference type="NCBI Taxonomy" id="1552123"/>
    <lineage>
        <taxon>Bacteria</taxon>
        <taxon>Bacillati</taxon>
        <taxon>Bacillota</taxon>
        <taxon>Bacilli</taxon>
        <taxon>Bacillales</taxon>
        <taxon>Listeriaceae</taxon>
        <taxon>Listeria</taxon>
    </lineage>
</organism>
<dbReference type="AlphaFoldDB" id="A0A841YSX8"/>